<dbReference type="PROSITE" id="PS50972">
    <property type="entry name" value="PTERIN_BINDING"/>
    <property type="match status" value="1"/>
</dbReference>
<dbReference type="RefSeq" id="WP_015244808.1">
    <property type="nucleotide sequence ID" value="NC_019892.1"/>
</dbReference>
<dbReference type="AlphaFoldDB" id="L0D8R9"/>
<dbReference type="PANTHER" id="PTHR20941:SF1">
    <property type="entry name" value="FOLIC ACID SYNTHESIS PROTEIN FOL1"/>
    <property type="match status" value="1"/>
</dbReference>
<dbReference type="Pfam" id="PF00809">
    <property type="entry name" value="Pterin_bind"/>
    <property type="match status" value="1"/>
</dbReference>
<dbReference type="Pfam" id="PF14251">
    <property type="entry name" value="PterinBD-DUF4346"/>
    <property type="match status" value="1"/>
</dbReference>
<dbReference type="GO" id="GO:0004156">
    <property type="term" value="F:dihydropteroate synthase activity"/>
    <property type="evidence" value="ECO:0007669"/>
    <property type="project" value="TreeGrafter"/>
</dbReference>
<sequence>MAHEVGSDRPRLLFVTGRLAEFAVRQVLDDLAPRAGFIAEVAVLPISVAALMTPKWVARNLVVPPGIERVILPGLCRGDLSAVIEKAGTASVERGPEDIRDLPRHFGQTDTRLEGYGGFDIEILAEINHAPQLTRDALLAMARRFADEGADRIDLGCDPGGPWTGVGEAVAALRAEGHRVSVDSFDPEEVAAAVAAGADLVLSVNGSNRELAAGWGVEVVAMPDRPGTLDGLDETVAFLERQGVPFRIDPILEPIGFGFAASLGRYLEVRRLYPNAAMMMGIGNLTELTDADSAAVNTLLAGFCQELSVGSVLTTAVINWARSSVRELDLARRLVYHSVTRRMLPKHVEPRLVALRDPKVPRFGPEALAELARRIKDPNWRIFAEDGMIYAMNNIKFLSDIDPFVLFDRMEVTDPSHAFYLGYELMKAKTALTLNKAYRQDQSLDWGFLTEPEVSHRKRKTVSPASEASS</sequence>
<proteinExistence type="predicted"/>
<evidence type="ECO:0000313" key="3">
    <source>
        <dbReference type="Proteomes" id="UP000010798"/>
    </source>
</evidence>
<feature type="domain" description="Pterin-binding" evidence="1">
    <location>
        <begin position="111"/>
        <end position="336"/>
    </location>
</feature>
<dbReference type="InterPro" id="IPR011005">
    <property type="entry name" value="Dihydropteroate_synth-like_sf"/>
</dbReference>
<evidence type="ECO:0000259" key="1">
    <source>
        <dbReference type="PROSITE" id="PS50972"/>
    </source>
</evidence>
<organism evidence="2 3">
    <name type="scientific">Singulisphaera acidiphila (strain ATCC BAA-1392 / DSM 18658 / VKM B-2454 / MOB10)</name>
    <dbReference type="NCBI Taxonomy" id="886293"/>
    <lineage>
        <taxon>Bacteria</taxon>
        <taxon>Pseudomonadati</taxon>
        <taxon>Planctomycetota</taxon>
        <taxon>Planctomycetia</taxon>
        <taxon>Isosphaerales</taxon>
        <taxon>Isosphaeraceae</taxon>
        <taxon>Singulisphaera</taxon>
    </lineage>
</organism>
<dbReference type="Proteomes" id="UP000010798">
    <property type="component" value="Chromosome"/>
</dbReference>
<accession>L0D8R9</accession>
<evidence type="ECO:0000313" key="2">
    <source>
        <dbReference type="EMBL" id="AGA25632.1"/>
    </source>
</evidence>
<dbReference type="GO" id="GO:0005829">
    <property type="term" value="C:cytosol"/>
    <property type="evidence" value="ECO:0007669"/>
    <property type="project" value="TreeGrafter"/>
</dbReference>
<reference evidence="2 3" key="1">
    <citation type="submission" date="2012-02" db="EMBL/GenBank/DDBJ databases">
        <title>Complete sequence of chromosome of Singulisphaera acidiphila DSM 18658.</title>
        <authorList>
            <consortium name="US DOE Joint Genome Institute (JGI-PGF)"/>
            <person name="Lucas S."/>
            <person name="Copeland A."/>
            <person name="Lapidus A."/>
            <person name="Glavina del Rio T."/>
            <person name="Dalin E."/>
            <person name="Tice H."/>
            <person name="Bruce D."/>
            <person name="Goodwin L."/>
            <person name="Pitluck S."/>
            <person name="Peters L."/>
            <person name="Ovchinnikova G."/>
            <person name="Chertkov O."/>
            <person name="Kyrpides N."/>
            <person name="Mavromatis K."/>
            <person name="Ivanova N."/>
            <person name="Brettin T."/>
            <person name="Detter J.C."/>
            <person name="Han C."/>
            <person name="Larimer F."/>
            <person name="Land M."/>
            <person name="Hauser L."/>
            <person name="Markowitz V."/>
            <person name="Cheng J.-F."/>
            <person name="Hugenholtz P."/>
            <person name="Woyke T."/>
            <person name="Wu D."/>
            <person name="Tindall B."/>
            <person name="Pomrenke H."/>
            <person name="Brambilla E."/>
            <person name="Klenk H.-P."/>
            <person name="Eisen J.A."/>
        </authorList>
    </citation>
    <scope>NUCLEOTIDE SEQUENCE [LARGE SCALE GENOMIC DNA]</scope>
    <source>
        <strain evidence="3">ATCC BAA-1392 / DSM 18658 / VKM B-2454 / MOB10</strain>
    </source>
</reference>
<dbReference type="PANTHER" id="PTHR20941">
    <property type="entry name" value="FOLATE SYNTHESIS PROTEINS"/>
    <property type="match status" value="1"/>
</dbReference>
<dbReference type="Gene3D" id="3.20.20.20">
    <property type="entry name" value="Dihydropteroate synthase-like"/>
    <property type="match status" value="1"/>
</dbReference>
<name>L0D8R9_SINAD</name>
<dbReference type="InterPro" id="IPR045406">
    <property type="entry name" value="DUF6513"/>
</dbReference>
<dbReference type="EMBL" id="CP003364">
    <property type="protein sequence ID" value="AGA25632.1"/>
    <property type="molecule type" value="Genomic_DNA"/>
</dbReference>
<keyword evidence="3" id="KW-1185">Reference proteome</keyword>
<gene>
    <name evidence="2" type="ordered locus">Sinac_1243</name>
</gene>
<dbReference type="GO" id="GO:0046654">
    <property type="term" value="P:tetrahydrofolate biosynthetic process"/>
    <property type="evidence" value="ECO:0007669"/>
    <property type="project" value="TreeGrafter"/>
</dbReference>
<dbReference type="HOGENOM" id="CLU_041129_0_0_0"/>
<dbReference type="eggNOG" id="COG0294">
    <property type="taxonomic scope" value="Bacteria"/>
</dbReference>
<dbReference type="Pfam" id="PF20123">
    <property type="entry name" value="DUF6513"/>
    <property type="match status" value="1"/>
</dbReference>
<dbReference type="KEGG" id="saci:Sinac_1243"/>
<protein>
    <submittedName>
        <fullName evidence="2">Dihydropteroate synthase-like enzyme</fullName>
    </submittedName>
</protein>
<dbReference type="InterPro" id="IPR045031">
    <property type="entry name" value="DHP_synth-like"/>
</dbReference>
<dbReference type="SUPFAM" id="SSF51717">
    <property type="entry name" value="Dihydropteroate synthetase-like"/>
    <property type="match status" value="1"/>
</dbReference>
<dbReference type="STRING" id="886293.Sinac_1243"/>
<dbReference type="InterPro" id="IPR000489">
    <property type="entry name" value="Pterin-binding_dom"/>
</dbReference>
<dbReference type="InterPro" id="IPR025595">
    <property type="entry name" value="PterinBD-DUF4346"/>
</dbReference>